<feature type="compositionally biased region" description="Basic and acidic residues" evidence="1">
    <location>
        <begin position="403"/>
        <end position="422"/>
    </location>
</feature>
<protein>
    <submittedName>
        <fullName evidence="2">Uncharacterized protein</fullName>
    </submittedName>
</protein>
<evidence type="ECO:0000256" key="1">
    <source>
        <dbReference type="SAM" id="MobiDB-lite"/>
    </source>
</evidence>
<name>A0A2Z7AHG6_9LAMI</name>
<organism evidence="2 3">
    <name type="scientific">Dorcoceras hygrometricum</name>
    <dbReference type="NCBI Taxonomy" id="472368"/>
    <lineage>
        <taxon>Eukaryota</taxon>
        <taxon>Viridiplantae</taxon>
        <taxon>Streptophyta</taxon>
        <taxon>Embryophyta</taxon>
        <taxon>Tracheophyta</taxon>
        <taxon>Spermatophyta</taxon>
        <taxon>Magnoliopsida</taxon>
        <taxon>eudicotyledons</taxon>
        <taxon>Gunneridae</taxon>
        <taxon>Pentapetalae</taxon>
        <taxon>asterids</taxon>
        <taxon>lamiids</taxon>
        <taxon>Lamiales</taxon>
        <taxon>Gesneriaceae</taxon>
        <taxon>Didymocarpoideae</taxon>
        <taxon>Trichosporeae</taxon>
        <taxon>Loxocarpinae</taxon>
        <taxon>Dorcoceras</taxon>
    </lineage>
</organism>
<evidence type="ECO:0000313" key="3">
    <source>
        <dbReference type="Proteomes" id="UP000250235"/>
    </source>
</evidence>
<dbReference type="EMBL" id="KV015623">
    <property type="protein sequence ID" value="KZV20522.1"/>
    <property type="molecule type" value="Genomic_DNA"/>
</dbReference>
<keyword evidence="3" id="KW-1185">Reference proteome</keyword>
<dbReference type="OrthoDB" id="342281at2759"/>
<reference evidence="2 3" key="1">
    <citation type="journal article" date="2015" name="Proc. Natl. Acad. Sci. U.S.A.">
        <title>The resurrection genome of Boea hygrometrica: A blueprint for survival of dehydration.</title>
        <authorList>
            <person name="Xiao L."/>
            <person name="Yang G."/>
            <person name="Zhang L."/>
            <person name="Yang X."/>
            <person name="Zhao S."/>
            <person name="Ji Z."/>
            <person name="Zhou Q."/>
            <person name="Hu M."/>
            <person name="Wang Y."/>
            <person name="Chen M."/>
            <person name="Xu Y."/>
            <person name="Jin H."/>
            <person name="Xiao X."/>
            <person name="Hu G."/>
            <person name="Bao F."/>
            <person name="Hu Y."/>
            <person name="Wan P."/>
            <person name="Li L."/>
            <person name="Deng X."/>
            <person name="Kuang T."/>
            <person name="Xiang C."/>
            <person name="Zhu J.K."/>
            <person name="Oliver M.J."/>
            <person name="He Y."/>
        </authorList>
    </citation>
    <scope>NUCLEOTIDE SEQUENCE [LARGE SCALE GENOMIC DNA]</scope>
    <source>
        <strain evidence="3">cv. XS01</strain>
    </source>
</reference>
<gene>
    <name evidence="2" type="ORF">F511_21036</name>
</gene>
<dbReference type="Gene3D" id="1.20.5.170">
    <property type="match status" value="1"/>
</dbReference>
<feature type="region of interest" description="Disordered" evidence="1">
    <location>
        <begin position="557"/>
        <end position="610"/>
    </location>
</feature>
<feature type="compositionally biased region" description="Polar residues" evidence="1">
    <location>
        <begin position="374"/>
        <end position="397"/>
    </location>
</feature>
<accession>A0A2Z7AHG6</accession>
<dbReference type="AlphaFoldDB" id="A0A2Z7AHG6"/>
<proteinExistence type="predicted"/>
<feature type="compositionally biased region" description="Basic and acidic residues" evidence="1">
    <location>
        <begin position="557"/>
        <end position="576"/>
    </location>
</feature>
<feature type="region of interest" description="Disordered" evidence="1">
    <location>
        <begin position="330"/>
        <end position="351"/>
    </location>
</feature>
<evidence type="ECO:0000313" key="2">
    <source>
        <dbReference type="EMBL" id="KZV20522.1"/>
    </source>
</evidence>
<dbReference type="Proteomes" id="UP000250235">
    <property type="component" value="Unassembled WGS sequence"/>
</dbReference>
<feature type="region of interest" description="Disordered" evidence="1">
    <location>
        <begin position="372"/>
        <end position="440"/>
    </location>
</feature>
<sequence length="610" mass="68253">MSVSFSVNTLQVNFESVLAMEHSGMVSMFKMLETTGLKGFLTATGSVYEAAVGEFFANAKVIAETIVTSVANRKLALSKEIFAETFGLPTEGMVGFLDIPKETDQSSSQIEKEAANIERDIVVRSAHEKPAQQTITYIGQGIFSSIQIREINWATHFLPKISPEAKRKGMLEVVARPNPVEEHCRLVLNSAWEAVSNIMADFDEWIHFCAAVKLRDVFSFEDLTQIEDKFLLLDETEEVDELLQRRSLLMYKFNKTEVQKLFDEHLANFKVDVPSVNHDYLCIQFLNKELKKIAMQHRAQSVLAGFPIVAPEASLVGVASDQSQTLAFEFSSQTDQEQAQARESAQRQEQLDEVVRSIVNIEEPVDEIREHQLEQPSSGENPTQFEDPSVNNANHVNNMDIKPISEENNTDHQDPDSSHDGSQRVFVTSPPASPHTGSKLEEVKKIVASLDSRIMSIDSRMLSMDSKVKSVDSRLGSMDSKIEQLLNLQSFIKHDIGISRRAFYDKIDTVAGNVKSSQTSLETTVLHHLTEHQMQLVSDLGFVKIQLAELVDHLKQAGDVKKEESGQSGSRPREGSGRQGEGPSSTRGKGLSPSYRRSEDSSRFKRSKWF</sequence>